<protein>
    <submittedName>
        <fullName evidence="2">Glycerol-3-phosphate dehydrogenase isoform X1</fullName>
    </submittedName>
</protein>
<sequence>MSTSKNKLQNSTRVSSVHHSQPKRMHIKCLYLKYEKNTVFIRPENKSAALSRALCLGEVWLVFAVFNNG</sequence>
<name>A0A2P2QSW4_RHIMU</name>
<organism evidence="2">
    <name type="scientific">Rhizophora mucronata</name>
    <name type="common">Asiatic mangrove</name>
    <dbReference type="NCBI Taxonomy" id="61149"/>
    <lineage>
        <taxon>Eukaryota</taxon>
        <taxon>Viridiplantae</taxon>
        <taxon>Streptophyta</taxon>
        <taxon>Embryophyta</taxon>
        <taxon>Tracheophyta</taxon>
        <taxon>Spermatophyta</taxon>
        <taxon>Magnoliopsida</taxon>
        <taxon>eudicotyledons</taxon>
        <taxon>Gunneridae</taxon>
        <taxon>Pentapetalae</taxon>
        <taxon>rosids</taxon>
        <taxon>fabids</taxon>
        <taxon>Malpighiales</taxon>
        <taxon>Rhizophoraceae</taxon>
        <taxon>Rhizophora</taxon>
    </lineage>
</organism>
<evidence type="ECO:0000313" key="2">
    <source>
        <dbReference type="EMBL" id="MBX70110.1"/>
    </source>
</evidence>
<proteinExistence type="predicted"/>
<dbReference type="EMBL" id="GGEC01089626">
    <property type="protein sequence ID" value="MBX70110.1"/>
    <property type="molecule type" value="Transcribed_RNA"/>
</dbReference>
<evidence type="ECO:0000256" key="1">
    <source>
        <dbReference type="SAM" id="MobiDB-lite"/>
    </source>
</evidence>
<feature type="region of interest" description="Disordered" evidence="1">
    <location>
        <begin position="1"/>
        <end position="21"/>
    </location>
</feature>
<dbReference type="AlphaFoldDB" id="A0A2P2QSW4"/>
<accession>A0A2P2QSW4</accession>
<feature type="compositionally biased region" description="Polar residues" evidence="1">
    <location>
        <begin position="1"/>
        <end position="19"/>
    </location>
</feature>
<reference evidence="2" key="1">
    <citation type="submission" date="2018-02" db="EMBL/GenBank/DDBJ databases">
        <title>Rhizophora mucronata_Transcriptome.</title>
        <authorList>
            <person name="Meera S.P."/>
            <person name="Sreeshan A."/>
            <person name="Augustine A."/>
        </authorList>
    </citation>
    <scope>NUCLEOTIDE SEQUENCE</scope>
    <source>
        <tissue evidence="2">Leaf</tissue>
    </source>
</reference>